<keyword evidence="3" id="KW-1185">Reference proteome</keyword>
<dbReference type="Proteomes" id="UP000789759">
    <property type="component" value="Unassembled WGS sequence"/>
</dbReference>
<dbReference type="AlphaFoldDB" id="A0A9N9C8X7"/>
<gene>
    <name evidence="2" type="ORF">CPELLU_LOCUS6601</name>
</gene>
<reference evidence="2" key="1">
    <citation type="submission" date="2021-06" db="EMBL/GenBank/DDBJ databases">
        <authorList>
            <person name="Kallberg Y."/>
            <person name="Tangrot J."/>
            <person name="Rosling A."/>
        </authorList>
    </citation>
    <scope>NUCLEOTIDE SEQUENCE</scope>
    <source>
        <strain evidence="2">FL966</strain>
    </source>
</reference>
<sequence length="267" mass="31390">MRKIHGIITKVIYGPGTQSNMGHQILLIKQIALCSDITSPTCLACGLSGEFSHDIETIKMTQKHRTQQEFIVYILKEHIKFLDRLKKRAPKNSPHIYYENLDDESQRTERYLKLANANHEDYKKLKEEFDKGQKKFILEIKRLERKIMRSDKIIDSKDMIIKELKGEIMKSNREINGKDSVIKELKSKNTMLTDEVDEKNTKIEELKEENMILINQVEDMDLRIEELEIDNLNLSNELAKKNKKLEEKDENNLMSIDYNLDFESENT</sequence>
<dbReference type="EMBL" id="CAJVQA010004147">
    <property type="protein sequence ID" value="CAG8592466.1"/>
    <property type="molecule type" value="Genomic_DNA"/>
</dbReference>
<protein>
    <submittedName>
        <fullName evidence="2">3447_t:CDS:1</fullName>
    </submittedName>
</protein>
<evidence type="ECO:0000313" key="3">
    <source>
        <dbReference type="Proteomes" id="UP000789759"/>
    </source>
</evidence>
<organism evidence="2 3">
    <name type="scientific">Cetraspora pellucida</name>
    <dbReference type="NCBI Taxonomy" id="1433469"/>
    <lineage>
        <taxon>Eukaryota</taxon>
        <taxon>Fungi</taxon>
        <taxon>Fungi incertae sedis</taxon>
        <taxon>Mucoromycota</taxon>
        <taxon>Glomeromycotina</taxon>
        <taxon>Glomeromycetes</taxon>
        <taxon>Diversisporales</taxon>
        <taxon>Gigasporaceae</taxon>
        <taxon>Cetraspora</taxon>
    </lineage>
</organism>
<name>A0A9N9C8X7_9GLOM</name>
<comment type="caution">
    <text evidence="2">The sequence shown here is derived from an EMBL/GenBank/DDBJ whole genome shotgun (WGS) entry which is preliminary data.</text>
</comment>
<evidence type="ECO:0000256" key="1">
    <source>
        <dbReference type="SAM" id="Coils"/>
    </source>
</evidence>
<keyword evidence="1" id="KW-0175">Coiled coil</keyword>
<evidence type="ECO:0000313" key="2">
    <source>
        <dbReference type="EMBL" id="CAG8592466.1"/>
    </source>
</evidence>
<feature type="coiled-coil region" evidence="1">
    <location>
        <begin position="182"/>
        <end position="251"/>
    </location>
</feature>
<accession>A0A9N9C8X7</accession>
<proteinExistence type="predicted"/>